<dbReference type="CDD" id="cd05276">
    <property type="entry name" value="p53_inducible_oxidoreductase"/>
    <property type="match status" value="1"/>
</dbReference>
<keyword evidence="5" id="KW-1185">Reference proteome</keyword>
<dbReference type="PANTHER" id="PTHR48106">
    <property type="entry name" value="QUINONE OXIDOREDUCTASE PIG3-RELATED"/>
    <property type="match status" value="1"/>
</dbReference>
<feature type="domain" description="Enoyl reductase (ER)" evidence="3">
    <location>
        <begin position="10"/>
        <end position="323"/>
    </location>
</feature>
<dbReference type="NCBIfam" id="TIGR02824">
    <property type="entry name" value="quinone_pig3"/>
    <property type="match status" value="1"/>
</dbReference>
<dbReference type="InterPro" id="IPR013149">
    <property type="entry name" value="ADH-like_C"/>
</dbReference>
<reference evidence="4" key="1">
    <citation type="submission" date="2020-03" db="EMBL/GenBank/DDBJ databases">
        <authorList>
            <person name="Guo F."/>
        </authorList>
    </citation>
    <scope>NUCLEOTIDE SEQUENCE</scope>
    <source>
        <strain evidence="4">JCM 30134</strain>
    </source>
</reference>
<keyword evidence="2" id="KW-0560">Oxidoreductase</keyword>
<dbReference type="Gene3D" id="3.40.50.720">
    <property type="entry name" value="NAD(P)-binding Rossmann-like Domain"/>
    <property type="match status" value="1"/>
</dbReference>
<dbReference type="EMBL" id="JAAONZ010000001">
    <property type="protein sequence ID" value="NHO64009.1"/>
    <property type="molecule type" value="Genomic_DNA"/>
</dbReference>
<dbReference type="AlphaFoldDB" id="A0A9E5JRH9"/>
<evidence type="ECO:0000256" key="1">
    <source>
        <dbReference type="ARBA" id="ARBA00022857"/>
    </source>
</evidence>
<dbReference type="SUPFAM" id="SSF51735">
    <property type="entry name" value="NAD(P)-binding Rossmann-fold domains"/>
    <property type="match status" value="1"/>
</dbReference>
<protein>
    <submittedName>
        <fullName evidence="4">NAD(P)H-quinone oxidoreductase</fullName>
    </submittedName>
</protein>
<comment type="caution">
    <text evidence="4">The sequence shown here is derived from an EMBL/GenBank/DDBJ whole genome shotgun (WGS) entry which is preliminary data.</text>
</comment>
<evidence type="ECO:0000259" key="3">
    <source>
        <dbReference type="SMART" id="SM00829"/>
    </source>
</evidence>
<evidence type="ECO:0000313" key="5">
    <source>
        <dbReference type="Proteomes" id="UP000787472"/>
    </source>
</evidence>
<dbReference type="Gene3D" id="3.90.180.10">
    <property type="entry name" value="Medium-chain alcohol dehydrogenases, catalytic domain"/>
    <property type="match status" value="1"/>
</dbReference>
<dbReference type="Proteomes" id="UP000787472">
    <property type="component" value="Unassembled WGS sequence"/>
</dbReference>
<dbReference type="GO" id="GO:0070402">
    <property type="term" value="F:NADPH binding"/>
    <property type="evidence" value="ECO:0007669"/>
    <property type="project" value="TreeGrafter"/>
</dbReference>
<dbReference type="SMART" id="SM00829">
    <property type="entry name" value="PKS_ER"/>
    <property type="match status" value="1"/>
</dbReference>
<proteinExistence type="predicted"/>
<organism evidence="4 5">
    <name type="scientific">Pseudomaricurvus hydrocarbonicus</name>
    <dbReference type="NCBI Taxonomy" id="1470433"/>
    <lineage>
        <taxon>Bacteria</taxon>
        <taxon>Pseudomonadati</taxon>
        <taxon>Pseudomonadota</taxon>
        <taxon>Gammaproteobacteria</taxon>
        <taxon>Cellvibrionales</taxon>
        <taxon>Cellvibrionaceae</taxon>
        <taxon>Pseudomaricurvus</taxon>
    </lineage>
</organism>
<dbReference type="InterPro" id="IPR011032">
    <property type="entry name" value="GroES-like_sf"/>
</dbReference>
<keyword evidence="1" id="KW-0521">NADP</keyword>
<accession>A0A9E5JRH9</accession>
<dbReference type="InterPro" id="IPR020843">
    <property type="entry name" value="ER"/>
</dbReference>
<dbReference type="RefSeq" id="WP_167180619.1">
    <property type="nucleotide sequence ID" value="NZ_JAAONZ010000001.1"/>
</dbReference>
<dbReference type="PANTHER" id="PTHR48106:SF8">
    <property type="entry name" value="OS02G0805600 PROTEIN"/>
    <property type="match status" value="1"/>
</dbReference>
<name>A0A9E5JRH9_9GAMM</name>
<dbReference type="InterPro" id="IPR014189">
    <property type="entry name" value="Quinone_OxRdtase_PIG3"/>
</dbReference>
<dbReference type="InterPro" id="IPR013154">
    <property type="entry name" value="ADH-like_N"/>
</dbReference>
<dbReference type="Pfam" id="PF00107">
    <property type="entry name" value="ADH_zinc_N"/>
    <property type="match status" value="1"/>
</dbReference>
<evidence type="ECO:0000256" key="2">
    <source>
        <dbReference type="ARBA" id="ARBA00023002"/>
    </source>
</evidence>
<evidence type="ECO:0000313" key="4">
    <source>
        <dbReference type="EMBL" id="NHO64009.1"/>
    </source>
</evidence>
<dbReference type="Pfam" id="PF08240">
    <property type="entry name" value="ADH_N"/>
    <property type="match status" value="1"/>
</dbReference>
<dbReference type="SUPFAM" id="SSF50129">
    <property type="entry name" value="GroES-like"/>
    <property type="match status" value="1"/>
</dbReference>
<gene>
    <name evidence="4" type="ORF">G8770_00425</name>
</gene>
<dbReference type="InterPro" id="IPR036291">
    <property type="entry name" value="NAD(P)-bd_dom_sf"/>
</dbReference>
<dbReference type="GO" id="GO:0016651">
    <property type="term" value="F:oxidoreductase activity, acting on NAD(P)H"/>
    <property type="evidence" value="ECO:0007669"/>
    <property type="project" value="TreeGrafter"/>
</dbReference>
<sequence>MRYIAMREAGQADVLQVDTIESPTPGAGEVLIEVAYAGVNRPDVFQRLGAYPPPPGASPILGLEVSGTVVEVGRDVSAFAIGDSVCALTNGGAYAERVVVDAGQCLPVPKGLSMAEAAALPETCFTVWSNVFDRGGLKAGETFLVHGGASGIGTTAIQMAKGLGATVIATASSTEKCQACLKLGADLAINYHTDDYVAVIRDFTEQRGVDVVLDMVGGDYIDRNIQVAAMDGRVVSIAFLRGPKAEVNFMPVMLKRLTLTGSTLRPQSPAAKARIADDLRQHVWSLIEAGKLKPQVAKVFSLYEAAAAHQMMESNSLIGKVVLDMKAES</sequence>